<keyword evidence="1" id="KW-0732">Signal</keyword>
<name>A0AA41W775_9GAMM</name>
<dbReference type="Proteomes" id="UP001165393">
    <property type="component" value="Unassembled WGS sequence"/>
</dbReference>
<reference evidence="2 3" key="1">
    <citation type="journal article" date="2013" name="Antonie Van Leeuwenhoek">
        <title>Echinimonas agarilytica gen. nov., sp. nov., a new gammaproteobacterium isolated from the sea urchin Strongylocentrotus intermedius.</title>
        <authorList>
            <person name="Nedashkovskaya O.I."/>
            <person name="Stenkova A.M."/>
            <person name="Zhukova N.V."/>
            <person name="Van Trappen S."/>
            <person name="Lee J.S."/>
            <person name="Kim S.B."/>
        </authorList>
    </citation>
    <scope>NUCLEOTIDE SEQUENCE [LARGE SCALE GENOMIC DNA]</scope>
    <source>
        <strain evidence="2 3">KMM 6351</strain>
    </source>
</reference>
<protein>
    <submittedName>
        <fullName evidence="2">DUF2141 domain-containing protein</fullName>
    </submittedName>
</protein>
<feature type="chain" id="PRO_5041322182" evidence="1">
    <location>
        <begin position="31"/>
        <end position="146"/>
    </location>
</feature>
<evidence type="ECO:0000313" key="3">
    <source>
        <dbReference type="Proteomes" id="UP001165393"/>
    </source>
</evidence>
<dbReference type="Pfam" id="PF09912">
    <property type="entry name" value="DUF2141"/>
    <property type="match status" value="1"/>
</dbReference>
<dbReference type="EMBL" id="JAMQGP010000004">
    <property type="protein sequence ID" value="MCM2680194.1"/>
    <property type="molecule type" value="Genomic_DNA"/>
</dbReference>
<organism evidence="2 3">
    <name type="scientific">Echinimonas agarilytica</name>
    <dbReference type="NCBI Taxonomy" id="1215918"/>
    <lineage>
        <taxon>Bacteria</taxon>
        <taxon>Pseudomonadati</taxon>
        <taxon>Pseudomonadota</taxon>
        <taxon>Gammaproteobacteria</taxon>
        <taxon>Alteromonadales</taxon>
        <taxon>Echinimonadaceae</taxon>
        <taxon>Echinimonas</taxon>
    </lineage>
</organism>
<dbReference type="RefSeq" id="WP_251261614.1">
    <property type="nucleotide sequence ID" value="NZ_JAMQGP010000004.1"/>
</dbReference>
<comment type="caution">
    <text evidence="2">The sequence shown here is derived from an EMBL/GenBank/DDBJ whole genome shotgun (WGS) entry which is preliminary data.</text>
</comment>
<gene>
    <name evidence="2" type="ORF">NAF29_11005</name>
</gene>
<dbReference type="InterPro" id="IPR018673">
    <property type="entry name" value="DUF2141"/>
</dbReference>
<accession>A0AA41W775</accession>
<sequence length="146" mass="15597">MNVLNLSKHLNKLGQSIAACGVLVGASATAADIALVIEGYEQIQGTSYISIYNSQASYDAEKNAVFLAQMAPASHTLRITLHDLADGEYAVKMFHDENDNGQLDTNMLGIPSEPYGFSNEAGAFGPASFEDAKVTVKGDTELRIKL</sequence>
<evidence type="ECO:0000256" key="1">
    <source>
        <dbReference type="SAM" id="SignalP"/>
    </source>
</evidence>
<keyword evidence="3" id="KW-1185">Reference proteome</keyword>
<evidence type="ECO:0000313" key="2">
    <source>
        <dbReference type="EMBL" id="MCM2680194.1"/>
    </source>
</evidence>
<feature type="signal peptide" evidence="1">
    <location>
        <begin position="1"/>
        <end position="30"/>
    </location>
</feature>
<dbReference type="AlphaFoldDB" id="A0AA41W775"/>
<proteinExistence type="predicted"/>